<name>A0A6M4WYN1_9ACTN</name>
<dbReference type="AlphaFoldDB" id="A0A6M4WYN1"/>
<dbReference type="RefSeq" id="WP_171399816.1">
    <property type="nucleotide sequence ID" value="NZ_CP049838.1"/>
</dbReference>
<keyword evidence="3" id="KW-1185">Reference proteome</keyword>
<evidence type="ECO:0000256" key="1">
    <source>
        <dbReference type="SAM" id="MobiDB-lite"/>
    </source>
</evidence>
<feature type="compositionally biased region" description="Gly residues" evidence="1">
    <location>
        <begin position="329"/>
        <end position="338"/>
    </location>
</feature>
<dbReference type="EMBL" id="CP049838">
    <property type="protein sequence ID" value="QJT04475.1"/>
    <property type="molecule type" value="Genomic_DNA"/>
</dbReference>
<proteinExistence type="predicted"/>
<organism evidence="2 3">
    <name type="scientific">Streptomyces asoensis</name>
    <dbReference type="NCBI Taxonomy" id="249586"/>
    <lineage>
        <taxon>Bacteria</taxon>
        <taxon>Bacillati</taxon>
        <taxon>Actinomycetota</taxon>
        <taxon>Actinomycetes</taxon>
        <taxon>Kitasatosporales</taxon>
        <taxon>Streptomycetaceae</taxon>
        <taxon>Streptomyces</taxon>
    </lineage>
</organism>
<evidence type="ECO:0008006" key="4">
    <source>
        <dbReference type="Google" id="ProtNLM"/>
    </source>
</evidence>
<gene>
    <name evidence="2" type="ORF">G9272_32715</name>
</gene>
<dbReference type="Proteomes" id="UP000502665">
    <property type="component" value="Chromosome"/>
</dbReference>
<sequence length="338" mass="37289">MFGTARKKCPATLRVFVRPRVTHRFTQEILSHPTVEVGGKYVGFIRGTKRSERLDERHEAMERLELHVVDYIDDGPRADRTPTFHRGDTEFQIQEFRRLEKRYPEIEHLGSWHSHHPNQLRNLSSGDIEGYRDTVNAQGHNHDFFFASLGTDSRGFASARHFLFVRGDRHYYELAGENLIVAEGPPGPTGPAGGAVAVPDPATQGPVQLSVPGWTDSPQGQERLARDRDLIAKYSGLRHVVRSDRIAVTGQVVWAGRVPVTLHVLYPSSAHTTDGLLKVTVAGSQTLEVSLTGDRSGDLAFALKAVESIAQCAADIDHQTLHRSPGPPGRGGQSGPRP</sequence>
<evidence type="ECO:0000313" key="3">
    <source>
        <dbReference type="Proteomes" id="UP000502665"/>
    </source>
</evidence>
<evidence type="ECO:0000313" key="2">
    <source>
        <dbReference type="EMBL" id="QJT04475.1"/>
    </source>
</evidence>
<feature type="region of interest" description="Disordered" evidence="1">
    <location>
        <begin position="317"/>
        <end position="338"/>
    </location>
</feature>
<protein>
    <recommendedName>
        <fullName evidence="4">JAB domain-containing protein</fullName>
    </recommendedName>
</protein>
<reference evidence="2" key="1">
    <citation type="submission" date="2020-03" db="EMBL/GenBank/DDBJ databases">
        <title>Molecular networking-based the target discovery of potent antiproliferative macrolactams: 5/6/7/16 polycyclic ansamycins and glycosylated trienomycin from Streptomyces cacaoi subsp. asoensis.</title>
        <authorList>
            <person name="Liu L.-L."/>
        </authorList>
    </citation>
    <scope>NUCLEOTIDE SEQUENCE [LARGE SCALE GENOMIC DNA]</scope>
    <source>
        <strain evidence="2">H2S5</strain>
    </source>
</reference>
<accession>A0A6M4WYN1</accession>